<keyword evidence="3" id="KW-1185">Reference proteome</keyword>
<dbReference type="EMBL" id="MU005637">
    <property type="protein sequence ID" value="KAF2676253.1"/>
    <property type="molecule type" value="Genomic_DNA"/>
</dbReference>
<proteinExistence type="predicted"/>
<dbReference type="AlphaFoldDB" id="A0A6G1IE57"/>
<sequence>MPIFVSFVMGVKEGYFFNSPTHWAWHNLPPDVEALFTKQPPIQDVIEFALGDQGTYFVSYRDHDGQVLCRHYNLPNPLTEYLYHGHPHVIRDLSTLSISLGPYDSYYAHDKTSASWSNLPPVLEKAVLNRLISQDALKTVWKANGAEAPSFVSLGADGSFFMKTVCGGGSWDLKDKSEGIVGTNKFLEGSPNFLGVAGMYLFPHHPNAYILLLTSGKAFSNLPEHTWADYNKMAPALPQLTQSALPIPCIPQPRQQPQLLPPQPQFQSQPQQRNSGCCPNHTGVHNCCPQQPIIVSPYGRPPPMMQPQYMAQNIWGYPPRT</sequence>
<dbReference type="OrthoDB" id="4354287at2759"/>
<gene>
    <name evidence="2" type="ORF">K458DRAFT_424872</name>
</gene>
<dbReference type="Proteomes" id="UP000799291">
    <property type="component" value="Unassembled WGS sequence"/>
</dbReference>
<feature type="region of interest" description="Disordered" evidence="1">
    <location>
        <begin position="251"/>
        <end position="275"/>
    </location>
</feature>
<accession>A0A6G1IE57</accession>
<evidence type="ECO:0000313" key="2">
    <source>
        <dbReference type="EMBL" id="KAF2676253.1"/>
    </source>
</evidence>
<name>A0A6G1IE57_9PLEO</name>
<evidence type="ECO:0000256" key="1">
    <source>
        <dbReference type="SAM" id="MobiDB-lite"/>
    </source>
</evidence>
<organism evidence="2 3">
    <name type="scientific">Lentithecium fluviatile CBS 122367</name>
    <dbReference type="NCBI Taxonomy" id="1168545"/>
    <lineage>
        <taxon>Eukaryota</taxon>
        <taxon>Fungi</taxon>
        <taxon>Dikarya</taxon>
        <taxon>Ascomycota</taxon>
        <taxon>Pezizomycotina</taxon>
        <taxon>Dothideomycetes</taxon>
        <taxon>Pleosporomycetidae</taxon>
        <taxon>Pleosporales</taxon>
        <taxon>Massarineae</taxon>
        <taxon>Lentitheciaceae</taxon>
        <taxon>Lentithecium</taxon>
    </lineage>
</organism>
<evidence type="ECO:0000313" key="3">
    <source>
        <dbReference type="Proteomes" id="UP000799291"/>
    </source>
</evidence>
<reference evidence="2" key="1">
    <citation type="journal article" date="2020" name="Stud. Mycol.">
        <title>101 Dothideomycetes genomes: a test case for predicting lifestyles and emergence of pathogens.</title>
        <authorList>
            <person name="Haridas S."/>
            <person name="Albert R."/>
            <person name="Binder M."/>
            <person name="Bloem J."/>
            <person name="Labutti K."/>
            <person name="Salamov A."/>
            <person name="Andreopoulos B."/>
            <person name="Baker S."/>
            <person name="Barry K."/>
            <person name="Bills G."/>
            <person name="Bluhm B."/>
            <person name="Cannon C."/>
            <person name="Castanera R."/>
            <person name="Culley D."/>
            <person name="Daum C."/>
            <person name="Ezra D."/>
            <person name="Gonzalez J."/>
            <person name="Henrissat B."/>
            <person name="Kuo A."/>
            <person name="Liang C."/>
            <person name="Lipzen A."/>
            <person name="Lutzoni F."/>
            <person name="Magnuson J."/>
            <person name="Mondo S."/>
            <person name="Nolan M."/>
            <person name="Ohm R."/>
            <person name="Pangilinan J."/>
            <person name="Park H.-J."/>
            <person name="Ramirez L."/>
            <person name="Alfaro M."/>
            <person name="Sun H."/>
            <person name="Tritt A."/>
            <person name="Yoshinaga Y."/>
            <person name="Zwiers L.-H."/>
            <person name="Turgeon B."/>
            <person name="Goodwin S."/>
            <person name="Spatafora J."/>
            <person name="Crous P."/>
            <person name="Grigoriev I."/>
        </authorList>
    </citation>
    <scope>NUCLEOTIDE SEQUENCE</scope>
    <source>
        <strain evidence="2">CBS 122367</strain>
    </source>
</reference>
<protein>
    <submittedName>
        <fullName evidence="2">Uncharacterized protein</fullName>
    </submittedName>
</protein>